<dbReference type="AlphaFoldDB" id="A0A9Q4AZ70"/>
<feature type="domain" description="Tail specific protease" evidence="2">
    <location>
        <begin position="285"/>
        <end position="481"/>
    </location>
</feature>
<proteinExistence type="predicted"/>
<dbReference type="Proteomes" id="UP001057753">
    <property type="component" value="Unassembled WGS sequence"/>
</dbReference>
<dbReference type="GO" id="GO:0030288">
    <property type="term" value="C:outer membrane-bounded periplasmic space"/>
    <property type="evidence" value="ECO:0007669"/>
    <property type="project" value="TreeGrafter"/>
</dbReference>
<dbReference type="RefSeq" id="WP_257820071.1">
    <property type="nucleotide sequence ID" value="NZ_JABXYM010000001.1"/>
</dbReference>
<accession>A0A9Q4AZ70</accession>
<dbReference type="SUPFAM" id="SSF52096">
    <property type="entry name" value="ClpP/crotonase"/>
    <property type="match status" value="1"/>
</dbReference>
<reference evidence="3" key="1">
    <citation type="submission" date="2020-06" db="EMBL/GenBank/DDBJ databases">
        <title>Insight into the genomes of haloalkaliphilic bacilli from Kenyan soda lakes.</title>
        <authorList>
            <person name="Mwirichia R."/>
            <person name="Villamizar G.C."/>
            <person name="Poehlein A."/>
            <person name="Mugweru J."/>
            <person name="Kipnyargis A."/>
            <person name="Kiplimo D."/>
            <person name="Orwa P."/>
            <person name="Daniel R."/>
        </authorList>
    </citation>
    <scope>NUCLEOTIDE SEQUENCE</scope>
    <source>
        <strain evidence="3">B1096_S55</strain>
    </source>
</reference>
<evidence type="ECO:0000256" key="1">
    <source>
        <dbReference type="SAM" id="SignalP"/>
    </source>
</evidence>
<evidence type="ECO:0000313" key="4">
    <source>
        <dbReference type="Proteomes" id="UP001057753"/>
    </source>
</evidence>
<keyword evidence="4" id="KW-1185">Reference proteome</keyword>
<name>A0A9Q4AZ70_SALAG</name>
<comment type="caution">
    <text evidence="3">The sequence shown here is derived from an EMBL/GenBank/DDBJ whole genome shotgun (WGS) entry which is preliminary data.</text>
</comment>
<feature type="chain" id="PRO_5040278231" description="Tail specific protease domain-containing protein" evidence="1">
    <location>
        <begin position="19"/>
        <end position="503"/>
    </location>
</feature>
<feature type="signal peptide" evidence="1">
    <location>
        <begin position="1"/>
        <end position="18"/>
    </location>
</feature>
<dbReference type="GO" id="GO:0006508">
    <property type="term" value="P:proteolysis"/>
    <property type="evidence" value="ECO:0007669"/>
    <property type="project" value="InterPro"/>
</dbReference>
<gene>
    <name evidence="3" type="ORF">HXA33_02325</name>
</gene>
<protein>
    <recommendedName>
        <fullName evidence="2">Tail specific protease domain-containing protein</fullName>
    </recommendedName>
</protein>
<dbReference type="InterPro" id="IPR029045">
    <property type="entry name" value="ClpP/crotonase-like_dom_sf"/>
</dbReference>
<dbReference type="PANTHER" id="PTHR32060">
    <property type="entry name" value="TAIL-SPECIFIC PROTEASE"/>
    <property type="match status" value="1"/>
</dbReference>
<sequence length="503" mass="58364">MMMWIISLLILSSLVAGCSESVVEPQSDIEKLREMTTEERFSESVRGDEIEKYLYDIENDDNEVEPNDLNRLRLSNGRAEAITKEEMILDSHLLNQLWPHSYALYEVYGGQDSFSQAHEQLIATIEDEYAEGEEIEYDDFIALISDHYAFITDQQLLIDGSPFYDRDHQFFITEELAFVKDDHNTYWLYKDGHKQDKVVSINGNDPDPYLLPSLNFEGELVYFPGMYTDYLPQQLWDIDLENQETLEVAVRQSGLDRLRDTSFDVYEDEEIPIVQMRNMLVYKEDSYNYEDMLGSADQVAEAPSFILDLRNNNHGHIKFAQEWYKRLTSHEPSIKSYSAQLITPTTLTFLEDKVERNREAGVEWKGLLDTEDPFNLNEFQDETRLQWRIEEMATDDLTELDSTVYILIDEATSASAEILVAYLRQHPNVYIVGTPSKGAMSSGNSQLVELPHSGAKVSIPSMLRFHPQFLEKEAIGIEPDLWVYPRFARERVVKWIENNQDDL</sequence>
<evidence type="ECO:0000313" key="3">
    <source>
        <dbReference type="EMBL" id="MCR6095369.1"/>
    </source>
</evidence>
<dbReference type="PANTHER" id="PTHR32060:SF30">
    <property type="entry name" value="CARBOXY-TERMINAL PROCESSING PROTEASE CTPA"/>
    <property type="match status" value="1"/>
</dbReference>
<dbReference type="GO" id="GO:0004175">
    <property type="term" value="F:endopeptidase activity"/>
    <property type="evidence" value="ECO:0007669"/>
    <property type="project" value="TreeGrafter"/>
</dbReference>
<dbReference type="Gene3D" id="3.90.226.10">
    <property type="entry name" value="2-enoyl-CoA Hydratase, Chain A, domain 1"/>
    <property type="match status" value="1"/>
</dbReference>
<dbReference type="EMBL" id="JABXYM010000001">
    <property type="protein sequence ID" value="MCR6095369.1"/>
    <property type="molecule type" value="Genomic_DNA"/>
</dbReference>
<organism evidence="3 4">
    <name type="scientific">Salipaludibacillus agaradhaerens</name>
    <name type="common">Bacillus agaradhaerens</name>
    <dbReference type="NCBI Taxonomy" id="76935"/>
    <lineage>
        <taxon>Bacteria</taxon>
        <taxon>Bacillati</taxon>
        <taxon>Bacillota</taxon>
        <taxon>Bacilli</taxon>
        <taxon>Bacillales</taxon>
        <taxon>Bacillaceae</taxon>
    </lineage>
</organism>
<evidence type="ECO:0000259" key="2">
    <source>
        <dbReference type="Pfam" id="PF03572"/>
    </source>
</evidence>
<dbReference type="GO" id="GO:0007165">
    <property type="term" value="P:signal transduction"/>
    <property type="evidence" value="ECO:0007669"/>
    <property type="project" value="TreeGrafter"/>
</dbReference>
<dbReference type="GO" id="GO:0008236">
    <property type="term" value="F:serine-type peptidase activity"/>
    <property type="evidence" value="ECO:0007669"/>
    <property type="project" value="InterPro"/>
</dbReference>
<dbReference type="InterPro" id="IPR005151">
    <property type="entry name" value="Tail-specific_protease"/>
</dbReference>
<dbReference type="Pfam" id="PF03572">
    <property type="entry name" value="Peptidase_S41"/>
    <property type="match status" value="1"/>
</dbReference>
<keyword evidence="1" id="KW-0732">Signal</keyword>